<gene>
    <name evidence="2" type="ORF">JCM19239_503</name>
</gene>
<name>A0ABQ0J9X8_9VIBR</name>
<comment type="caution">
    <text evidence="2">The sequence shown here is derived from an EMBL/GenBank/DDBJ whole genome shotgun (WGS) entry which is preliminary data.</text>
</comment>
<reference evidence="3" key="1">
    <citation type="submission" date="2014-09" db="EMBL/GenBank/DDBJ databases">
        <title>Vibrio variabilis JCM 19239. (C206) whole genome shotgun sequence.</title>
        <authorList>
            <person name="Sawabe T."/>
            <person name="Meirelles P."/>
            <person name="Nakanishi M."/>
            <person name="Sayaka M."/>
            <person name="Hattori M."/>
            <person name="Ohkuma M."/>
        </authorList>
    </citation>
    <scope>NUCLEOTIDE SEQUENCE [LARGE SCALE GENOMIC DNA]</scope>
    <source>
        <strain evidence="3">JCM 19239</strain>
    </source>
</reference>
<dbReference type="EMBL" id="BBMS01000011">
    <property type="protein sequence ID" value="GAL25562.1"/>
    <property type="molecule type" value="Genomic_DNA"/>
</dbReference>
<proteinExistence type="predicted"/>
<protein>
    <submittedName>
        <fullName evidence="2">S-adenosylmethionine-dependent methyltransferase functionally coupled to the MukBEF chromosome partitioning mechanism</fullName>
    </submittedName>
</protein>
<dbReference type="InterPro" id="IPR029063">
    <property type="entry name" value="SAM-dependent_MTases_sf"/>
</dbReference>
<feature type="domain" description="Methyltransferase" evidence="1">
    <location>
        <begin position="9"/>
        <end position="56"/>
    </location>
</feature>
<dbReference type="GO" id="GO:0008168">
    <property type="term" value="F:methyltransferase activity"/>
    <property type="evidence" value="ECO:0007669"/>
    <property type="project" value="UniProtKB-KW"/>
</dbReference>
<evidence type="ECO:0000313" key="3">
    <source>
        <dbReference type="Proteomes" id="UP000029223"/>
    </source>
</evidence>
<dbReference type="Gene3D" id="3.40.50.150">
    <property type="entry name" value="Vaccinia Virus protein VP39"/>
    <property type="match status" value="1"/>
</dbReference>
<evidence type="ECO:0000259" key="1">
    <source>
        <dbReference type="Pfam" id="PF13649"/>
    </source>
</evidence>
<dbReference type="CDD" id="cd02440">
    <property type="entry name" value="AdoMet_MTases"/>
    <property type="match status" value="1"/>
</dbReference>
<dbReference type="SUPFAM" id="SSF53335">
    <property type="entry name" value="S-adenosyl-L-methionine-dependent methyltransferases"/>
    <property type="match status" value="1"/>
</dbReference>
<dbReference type="GO" id="GO:0032259">
    <property type="term" value="P:methylation"/>
    <property type="evidence" value="ECO:0007669"/>
    <property type="project" value="UniProtKB-KW"/>
</dbReference>
<evidence type="ECO:0000313" key="2">
    <source>
        <dbReference type="EMBL" id="GAL25562.1"/>
    </source>
</evidence>
<accession>A0ABQ0J9X8</accession>
<keyword evidence="2" id="KW-0489">Methyltransferase</keyword>
<keyword evidence="3" id="KW-1185">Reference proteome</keyword>
<dbReference type="Proteomes" id="UP000029223">
    <property type="component" value="Unassembled WGS sequence"/>
</dbReference>
<sequence length="75" mass="8158">MILKKTLKVLDAGGGLGQVSQRIAERGHHITLCDLSSEMLKLAKAEVEKNGLLSNIAGSTVQCKILQSIWNKRLT</sequence>
<keyword evidence="2" id="KW-0808">Transferase</keyword>
<dbReference type="InterPro" id="IPR041698">
    <property type="entry name" value="Methyltransf_25"/>
</dbReference>
<organism evidence="2 3">
    <name type="scientific">Vibrio variabilis</name>
    <dbReference type="NCBI Taxonomy" id="990271"/>
    <lineage>
        <taxon>Bacteria</taxon>
        <taxon>Pseudomonadati</taxon>
        <taxon>Pseudomonadota</taxon>
        <taxon>Gammaproteobacteria</taxon>
        <taxon>Vibrionales</taxon>
        <taxon>Vibrionaceae</taxon>
        <taxon>Vibrio</taxon>
    </lineage>
</organism>
<dbReference type="Pfam" id="PF13649">
    <property type="entry name" value="Methyltransf_25"/>
    <property type="match status" value="1"/>
</dbReference>